<dbReference type="Pfam" id="PF21787">
    <property type="entry name" value="TNP-like_RNaseH_N"/>
    <property type="match status" value="1"/>
</dbReference>
<keyword evidence="2" id="KW-0472">Membrane</keyword>
<evidence type="ECO:0000259" key="4">
    <source>
        <dbReference type="Pfam" id="PF21787"/>
    </source>
</evidence>
<sequence length="418" mass="48499">MTLSSGFAPVRGRAVAQELFFDEGYKCAVCVIYRKELKDLKVTNLKRHFAKLHEKEYGALTVDERHEKFRDLKRGSGTPQSTNTELSAKNVQSFPKLKSILPQTLENINYEYFKQIVAELQKDFTSRFEDIKKLELYINITGNPFSVDLSLMTNNEALKAELNNIRYDQTLILQLILYILFTVIGFYILYCIYFYSLHTFIPLFVHFVVRRRFPSRREGRELQRPFPRFGQSRRQKRRIVSLENLLQELREQCQLSSNSSHVIEAITEESVVKEIQTGKVNGQYPPGLRAFALTVNFYSPKAYNYIRQVFQNKLPSPSTIRAWYSTTDGSPGFTKEAIDILKRKSEEAGDKKLYACLTMDEMAIRSQVVWDKSKTKFVGYIDTGIQTENNENLPLAKEALVHLLTGINQRWKIPVAYF</sequence>
<feature type="domain" description="THAP9-like helix-turn-helix" evidence="3">
    <location>
        <begin position="248"/>
        <end position="323"/>
    </location>
</feature>
<dbReference type="InterPro" id="IPR048365">
    <property type="entry name" value="TNP-like_RNaseH_N"/>
</dbReference>
<dbReference type="Pfam" id="PF12017">
    <property type="entry name" value="Tnp_P_element"/>
    <property type="match status" value="1"/>
</dbReference>
<name>A0AAJ7W8W7_9HYME</name>
<keyword evidence="1" id="KW-0175">Coiled coil</keyword>
<feature type="coiled-coil region" evidence="1">
    <location>
        <begin position="232"/>
        <end position="259"/>
    </location>
</feature>
<organism evidence="5 6">
    <name type="scientific">Ceratina calcarata</name>
    <dbReference type="NCBI Taxonomy" id="156304"/>
    <lineage>
        <taxon>Eukaryota</taxon>
        <taxon>Metazoa</taxon>
        <taxon>Ecdysozoa</taxon>
        <taxon>Arthropoda</taxon>
        <taxon>Hexapoda</taxon>
        <taxon>Insecta</taxon>
        <taxon>Pterygota</taxon>
        <taxon>Neoptera</taxon>
        <taxon>Endopterygota</taxon>
        <taxon>Hymenoptera</taxon>
        <taxon>Apocrita</taxon>
        <taxon>Aculeata</taxon>
        <taxon>Apoidea</taxon>
        <taxon>Anthophila</taxon>
        <taxon>Apidae</taxon>
        <taxon>Ceratina</taxon>
        <taxon>Zadontomerus</taxon>
    </lineage>
</organism>
<keyword evidence="5" id="KW-1185">Reference proteome</keyword>
<evidence type="ECO:0000256" key="1">
    <source>
        <dbReference type="SAM" id="Coils"/>
    </source>
</evidence>
<evidence type="ECO:0000256" key="2">
    <source>
        <dbReference type="SAM" id="Phobius"/>
    </source>
</evidence>
<dbReference type="AlphaFoldDB" id="A0AAJ7W8W7"/>
<gene>
    <name evidence="6" type="primary">LOC113464040</name>
</gene>
<accession>A0AAJ7W8W7</accession>
<dbReference type="Proteomes" id="UP000694925">
    <property type="component" value="Unplaced"/>
</dbReference>
<feature type="transmembrane region" description="Helical" evidence="2">
    <location>
        <begin position="175"/>
        <end position="208"/>
    </location>
</feature>
<dbReference type="RefSeq" id="XP_026667506.1">
    <property type="nucleotide sequence ID" value="XM_026811705.1"/>
</dbReference>
<reference evidence="6" key="1">
    <citation type="submission" date="2025-08" db="UniProtKB">
        <authorList>
            <consortium name="RefSeq"/>
        </authorList>
    </citation>
    <scope>IDENTIFICATION</scope>
    <source>
        <tissue evidence="6">Whole body</tissue>
    </source>
</reference>
<evidence type="ECO:0000313" key="5">
    <source>
        <dbReference type="Proteomes" id="UP000694925"/>
    </source>
</evidence>
<dbReference type="PANTHER" id="PTHR45913:SF5">
    <property type="entry name" value="GENERAL TRANSCRIPTION FACTOR II-I REPEAT DOMAIN-CONTAINING PROTEIN 2A-LIKE PROTEIN"/>
    <property type="match status" value="1"/>
</dbReference>
<keyword evidence="2" id="KW-0812">Transmembrane</keyword>
<dbReference type="InterPro" id="IPR021896">
    <property type="entry name" value="THAP9-like_HTH"/>
</dbReference>
<protein>
    <submittedName>
        <fullName evidence="6">Uncharacterized protein LOC113464040</fullName>
    </submittedName>
</protein>
<evidence type="ECO:0000313" key="6">
    <source>
        <dbReference type="RefSeq" id="XP_026667506.1"/>
    </source>
</evidence>
<dbReference type="PANTHER" id="PTHR45913">
    <property type="entry name" value="EPM2A-INTERACTING PROTEIN 1"/>
    <property type="match status" value="1"/>
</dbReference>
<dbReference type="GeneID" id="113464040"/>
<feature type="domain" description="Transposable element P transposase-like RNase H" evidence="4">
    <location>
        <begin position="330"/>
        <end position="418"/>
    </location>
</feature>
<evidence type="ECO:0000259" key="3">
    <source>
        <dbReference type="Pfam" id="PF12017"/>
    </source>
</evidence>
<proteinExistence type="predicted"/>
<dbReference type="KEGG" id="ccal:113464040"/>
<keyword evidence="2" id="KW-1133">Transmembrane helix</keyword>